<dbReference type="InterPro" id="IPR042099">
    <property type="entry name" value="ANL_N_sf"/>
</dbReference>
<evidence type="ECO:0000256" key="3">
    <source>
        <dbReference type="ARBA" id="ARBA00022741"/>
    </source>
</evidence>
<organism evidence="6">
    <name type="scientific">marine sediment metagenome</name>
    <dbReference type="NCBI Taxonomy" id="412755"/>
    <lineage>
        <taxon>unclassified sequences</taxon>
        <taxon>metagenomes</taxon>
        <taxon>ecological metagenomes</taxon>
    </lineage>
</organism>
<comment type="similarity">
    <text evidence="1">Belongs to the ATP-dependent AMP-binding enzyme family.</text>
</comment>
<reference evidence="6" key="1">
    <citation type="journal article" date="2014" name="Front. Microbiol.">
        <title>High frequency of phylogenetically diverse reductive dehalogenase-homologous genes in deep subseafloor sedimentary metagenomes.</title>
        <authorList>
            <person name="Kawai M."/>
            <person name="Futagami T."/>
            <person name="Toyoda A."/>
            <person name="Takaki Y."/>
            <person name="Nishi S."/>
            <person name="Hori S."/>
            <person name="Arai W."/>
            <person name="Tsubouchi T."/>
            <person name="Morono Y."/>
            <person name="Uchiyama I."/>
            <person name="Ito T."/>
            <person name="Fujiyama A."/>
            <person name="Inagaki F."/>
            <person name="Takami H."/>
        </authorList>
    </citation>
    <scope>NUCLEOTIDE SEQUENCE</scope>
    <source>
        <strain evidence="6">Expedition CK06-06</strain>
    </source>
</reference>
<proteinExistence type="inferred from homology"/>
<accession>X1B7W6</accession>
<dbReference type="GO" id="GO:0005324">
    <property type="term" value="F:long-chain fatty acid transmembrane transporter activity"/>
    <property type="evidence" value="ECO:0007669"/>
    <property type="project" value="TreeGrafter"/>
</dbReference>
<dbReference type="AlphaFoldDB" id="X1B7W6"/>
<dbReference type="Pfam" id="PF00501">
    <property type="entry name" value="AMP-binding"/>
    <property type="match status" value="1"/>
</dbReference>
<evidence type="ECO:0000256" key="1">
    <source>
        <dbReference type="ARBA" id="ARBA00006432"/>
    </source>
</evidence>
<dbReference type="GO" id="GO:0044539">
    <property type="term" value="P:long-chain fatty acid import into cell"/>
    <property type="evidence" value="ECO:0007669"/>
    <property type="project" value="TreeGrafter"/>
</dbReference>
<comment type="caution">
    <text evidence="6">The sequence shown here is derived from an EMBL/GenBank/DDBJ whole genome shotgun (WGS) entry which is preliminary data.</text>
</comment>
<sequence>MSPQYTTKETQVYNVFGNEMQKIIHKQNQSIGTAVEEIAEKMPDNAALYFQDLSYSWKELNENCNKYSHFFLDLGAKPRDTIAIMLENSPEYIFLTTGINKIQCISALININQRKQALIHIFKISEPKWIIIDGQNLPFFNDIVSELPYSKDQIFVV</sequence>
<protein>
    <recommendedName>
        <fullName evidence="5">AMP-dependent synthetase/ligase domain-containing protein</fullName>
    </recommendedName>
</protein>
<dbReference type="GO" id="GO:0004467">
    <property type="term" value="F:long-chain fatty acid-CoA ligase activity"/>
    <property type="evidence" value="ECO:0007669"/>
    <property type="project" value="TreeGrafter"/>
</dbReference>
<feature type="domain" description="AMP-dependent synthetase/ligase" evidence="5">
    <location>
        <begin position="36"/>
        <end position="133"/>
    </location>
</feature>
<dbReference type="GO" id="GO:0005886">
    <property type="term" value="C:plasma membrane"/>
    <property type="evidence" value="ECO:0007669"/>
    <property type="project" value="TreeGrafter"/>
</dbReference>
<name>X1B7W6_9ZZZZ</name>
<evidence type="ECO:0000313" key="6">
    <source>
        <dbReference type="EMBL" id="GAG91854.1"/>
    </source>
</evidence>
<dbReference type="Gene3D" id="3.40.50.12780">
    <property type="entry name" value="N-terminal domain of ligase-like"/>
    <property type="match status" value="1"/>
</dbReference>
<keyword evidence="3" id="KW-0547">Nucleotide-binding</keyword>
<dbReference type="PANTHER" id="PTHR43107:SF15">
    <property type="entry name" value="FATTY ACID TRANSPORT PROTEIN 3, ISOFORM A"/>
    <property type="match status" value="1"/>
</dbReference>
<dbReference type="InterPro" id="IPR000873">
    <property type="entry name" value="AMP-dep_synth/lig_dom"/>
</dbReference>
<gene>
    <name evidence="6" type="ORF">S01H4_48461</name>
</gene>
<evidence type="ECO:0000259" key="5">
    <source>
        <dbReference type="Pfam" id="PF00501"/>
    </source>
</evidence>
<evidence type="ECO:0000256" key="4">
    <source>
        <dbReference type="ARBA" id="ARBA00022840"/>
    </source>
</evidence>
<keyword evidence="2" id="KW-0436">Ligase</keyword>
<dbReference type="EMBL" id="BART01027325">
    <property type="protein sequence ID" value="GAG91854.1"/>
    <property type="molecule type" value="Genomic_DNA"/>
</dbReference>
<evidence type="ECO:0000256" key="2">
    <source>
        <dbReference type="ARBA" id="ARBA00022598"/>
    </source>
</evidence>
<dbReference type="SUPFAM" id="SSF56801">
    <property type="entry name" value="Acetyl-CoA synthetase-like"/>
    <property type="match status" value="1"/>
</dbReference>
<dbReference type="GO" id="GO:0005524">
    <property type="term" value="F:ATP binding"/>
    <property type="evidence" value="ECO:0007669"/>
    <property type="project" value="UniProtKB-KW"/>
</dbReference>
<feature type="non-terminal residue" evidence="6">
    <location>
        <position position="157"/>
    </location>
</feature>
<keyword evidence="4" id="KW-0067">ATP-binding</keyword>
<dbReference type="PANTHER" id="PTHR43107">
    <property type="entry name" value="LONG-CHAIN FATTY ACID TRANSPORT PROTEIN"/>
    <property type="match status" value="1"/>
</dbReference>